<sequence length="169" mass="19671">MLQLDSLTSRKKWNGYHIFAIEHLKSLEALNIYQNSVIIFDRGYYSEKLFRYCVEHGHTCLMRLKNNYNIAKKCSGDICTILHEQSKDGTKDIDTRVIEITLPDGKKEYLATNLFDKSITQKMFSELYFYRWLLSNLSSLIKNQADDEIGITADSSNKNFDMVSDKFPC</sequence>
<evidence type="ECO:0000313" key="3">
    <source>
        <dbReference type="Proteomes" id="UP000324327"/>
    </source>
</evidence>
<organism evidence="2 3">
    <name type="scientific">Agathobacter rectalis</name>
    <dbReference type="NCBI Taxonomy" id="39491"/>
    <lineage>
        <taxon>Bacteria</taxon>
        <taxon>Bacillati</taxon>
        <taxon>Bacillota</taxon>
        <taxon>Clostridia</taxon>
        <taxon>Lachnospirales</taxon>
        <taxon>Lachnospiraceae</taxon>
        <taxon>Agathobacter</taxon>
    </lineage>
</organism>
<dbReference type="EMBL" id="VSTF01000010">
    <property type="protein sequence ID" value="TYL58746.1"/>
    <property type="molecule type" value="Genomic_DNA"/>
</dbReference>
<dbReference type="GO" id="GO:0004803">
    <property type="term" value="F:transposase activity"/>
    <property type="evidence" value="ECO:0007669"/>
    <property type="project" value="InterPro"/>
</dbReference>
<dbReference type="RefSeq" id="WP_148872763.1">
    <property type="nucleotide sequence ID" value="NZ_WQOQ01000006.1"/>
</dbReference>
<reference evidence="2 3" key="1">
    <citation type="submission" date="2019-08" db="EMBL/GenBank/DDBJ databases">
        <authorList>
            <person name="Duncan S."/>
            <person name="Walker A."/>
        </authorList>
    </citation>
    <scope>NUCLEOTIDE SEQUENCE [LARGE SCALE GENOMIC DNA]</scope>
    <source>
        <strain evidence="2 3">T3WBe13</strain>
    </source>
</reference>
<evidence type="ECO:0000259" key="1">
    <source>
        <dbReference type="Pfam" id="PF01609"/>
    </source>
</evidence>
<accession>A0A5S4VKK9</accession>
<dbReference type="GO" id="GO:0006313">
    <property type="term" value="P:DNA transposition"/>
    <property type="evidence" value="ECO:0007669"/>
    <property type="project" value="InterPro"/>
</dbReference>
<dbReference type="Pfam" id="PF01609">
    <property type="entry name" value="DDE_Tnp_1"/>
    <property type="match status" value="1"/>
</dbReference>
<dbReference type="Proteomes" id="UP000324327">
    <property type="component" value="Unassembled WGS sequence"/>
</dbReference>
<dbReference type="GO" id="GO:0003677">
    <property type="term" value="F:DNA binding"/>
    <property type="evidence" value="ECO:0007669"/>
    <property type="project" value="InterPro"/>
</dbReference>
<dbReference type="InterPro" id="IPR002559">
    <property type="entry name" value="Transposase_11"/>
</dbReference>
<proteinExistence type="predicted"/>
<protein>
    <submittedName>
        <fullName evidence="2">Transposase</fullName>
    </submittedName>
</protein>
<comment type="caution">
    <text evidence="2">The sequence shown here is derived from an EMBL/GenBank/DDBJ whole genome shotgun (WGS) entry which is preliminary data.</text>
</comment>
<name>A0A5S4VKK9_9FIRM</name>
<feature type="domain" description="Transposase IS4-like" evidence="1">
    <location>
        <begin position="27"/>
        <end position="132"/>
    </location>
</feature>
<evidence type="ECO:0000313" key="2">
    <source>
        <dbReference type="EMBL" id="TYL58746.1"/>
    </source>
</evidence>
<gene>
    <name evidence="2" type="ORF">FYL31_09585</name>
</gene>
<dbReference type="AlphaFoldDB" id="A0A5S4VKK9"/>
<dbReference type="SUPFAM" id="SSF53098">
    <property type="entry name" value="Ribonuclease H-like"/>
    <property type="match status" value="1"/>
</dbReference>
<dbReference type="InterPro" id="IPR012337">
    <property type="entry name" value="RNaseH-like_sf"/>
</dbReference>
<reference evidence="2 3" key="2">
    <citation type="submission" date="2019-09" db="EMBL/GenBank/DDBJ databases">
        <title>Strain-level analysis of Eubacterium rectale using genomes from metagenomes.</title>
        <authorList>
            <person name="Karcher N."/>
            <person name="Segata N."/>
        </authorList>
    </citation>
    <scope>NUCLEOTIDE SEQUENCE [LARGE SCALE GENOMIC DNA]</scope>
    <source>
        <strain evidence="2 3">T3WBe13</strain>
    </source>
</reference>